<feature type="domain" description="Sulfatase N-terminal" evidence="3">
    <location>
        <begin position="33"/>
        <end position="251"/>
    </location>
</feature>
<dbReference type="GO" id="GO:0004065">
    <property type="term" value="F:arylsulfatase activity"/>
    <property type="evidence" value="ECO:0007669"/>
    <property type="project" value="TreeGrafter"/>
</dbReference>
<dbReference type="SUPFAM" id="SSF53649">
    <property type="entry name" value="Alkaline phosphatase-like"/>
    <property type="match status" value="1"/>
</dbReference>
<dbReference type="Pfam" id="PF00884">
    <property type="entry name" value="Sulfatase"/>
    <property type="match status" value="1"/>
</dbReference>
<evidence type="ECO:0000313" key="4">
    <source>
        <dbReference type="EMBL" id="GCL41864.1"/>
    </source>
</evidence>
<gene>
    <name evidence="4" type="ORF">NIES80_15620</name>
</gene>
<dbReference type="RefSeq" id="WP_137907542.1">
    <property type="nucleotide sequence ID" value="NZ_BJCF01000013.1"/>
</dbReference>
<dbReference type="PANTHER" id="PTHR42693">
    <property type="entry name" value="ARYLSULFATASE FAMILY MEMBER"/>
    <property type="match status" value="1"/>
</dbReference>
<evidence type="ECO:0000256" key="2">
    <source>
        <dbReference type="ARBA" id="ARBA00022801"/>
    </source>
</evidence>
<accession>A0A480AII4</accession>
<dbReference type="OrthoDB" id="279611at2"/>
<evidence type="ECO:0000313" key="5">
    <source>
        <dbReference type="Proteomes" id="UP000299367"/>
    </source>
</evidence>
<comment type="similarity">
    <text evidence="1">Belongs to the sulfatase family.</text>
</comment>
<evidence type="ECO:0000256" key="1">
    <source>
        <dbReference type="ARBA" id="ARBA00008779"/>
    </source>
</evidence>
<reference evidence="5" key="1">
    <citation type="submission" date="2019-02" db="EMBL/GenBank/DDBJ databases">
        <title>Draft genome sequence of Dolichospermum planctonicum NIES-80.</title>
        <authorList>
            <person name="Yamaguchi H."/>
            <person name="Suzuki S."/>
            <person name="Kawachi M."/>
        </authorList>
    </citation>
    <scope>NUCLEOTIDE SEQUENCE [LARGE SCALE GENOMIC DNA]</scope>
    <source>
        <strain evidence="5">NIES-80</strain>
    </source>
</reference>
<name>A0A480AII4_9CYAN</name>
<proteinExistence type="inferred from homology"/>
<dbReference type="InterPro" id="IPR000917">
    <property type="entry name" value="Sulfatase_N"/>
</dbReference>
<protein>
    <recommendedName>
        <fullName evidence="3">Sulfatase N-terminal domain-containing protein</fullName>
    </recommendedName>
</protein>
<keyword evidence="2" id="KW-0378">Hydrolase</keyword>
<dbReference type="InterPro" id="IPR050738">
    <property type="entry name" value="Sulfatase"/>
</dbReference>
<comment type="caution">
    <text evidence="4">The sequence shown here is derived from an EMBL/GenBank/DDBJ whole genome shotgun (WGS) entry which is preliminary data.</text>
</comment>
<dbReference type="AlphaFoldDB" id="A0A480AII4"/>
<evidence type="ECO:0000259" key="3">
    <source>
        <dbReference type="Pfam" id="PF00884"/>
    </source>
</evidence>
<dbReference type="Proteomes" id="UP000299367">
    <property type="component" value="Unassembled WGS sequence"/>
</dbReference>
<sequence length="354" mass="39605">MTSGIGSLPTKPNILILLNDQDSAAVASRWPQSFEQQHLPAMQRLKRNGINFKMAFTATAACSPSRGAMLTSTYPQENGVLHTIGTPPSVSTKTDARNESDPPIGFTQDALRPNMLNLAHMLKAAGYQVFWKGKWHLSHPTNGTDNWKDSDIEYMKVAYGFDGWIPGDAGTARADFTKFGMGTYKNDIRYIDGTDYPEFDKLPPDIQAVFQRARSARQFIRDYKPEDGPFCLIVSIVNPHDIHAAPHFEPEAGYSEEEFVGFDMPIPESVNEDLSTKPEIQEIWKQASTAKDNQRAAKMRQKAQSLKAAGKLEEAQKLLAKASYKLSDPQGQKLFVNFYAYLKKLANQHMNNIL</sequence>
<dbReference type="EMBL" id="BJCF01000013">
    <property type="protein sequence ID" value="GCL41864.1"/>
    <property type="molecule type" value="Genomic_DNA"/>
</dbReference>
<organism evidence="4 5">
    <name type="scientific">Dolichospermum planctonicum</name>
    <dbReference type="NCBI Taxonomy" id="136072"/>
    <lineage>
        <taxon>Bacteria</taxon>
        <taxon>Bacillati</taxon>
        <taxon>Cyanobacteriota</taxon>
        <taxon>Cyanophyceae</taxon>
        <taxon>Nostocales</taxon>
        <taxon>Aphanizomenonaceae</taxon>
        <taxon>Dolichospermum</taxon>
    </lineage>
</organism>
<dbReference type="PANTHER" id="PTHR42693:SF53">
    <property type="entry name" value="ENDO-4-O-SULFATASE"/>
    <property type="match status" value="1"/>
</dbReference>
<dbReference type="InterPro" id="IPR017850">
    <property type="entry name" value="Alkaline_phosphatase_core_sf"/>
</dbReference>
<dbReference type="Gene3D" id="3.40.720.10">
    <property type="entry name" value="Alkaline Phosphatase, subunit A"/>
    <property type="match status" value="1"/>
</dbReference>